<evidence type="ECO:0000313" key="2">
    <source>
        <dbReference type="Proteomes" id="UP000230069"/>
    </source>
</evidence>
<sequence>MSGCLDNLLEIVDRYLCIQKGMKDLKPGFQTDQVLEGDNSFAQWIDQEISLKNLLRKGQAPQVLRELPNLVVSLTLNSFLI</sequence>
<dbReference type="InParanoid" id="A0A2G5E4S7"/>
<name>A0A2G5E4S7_AQUCA</name>
<accession>A0A2G5E4S7</accession>
<dbReference type="EMBL" id="KZ305029">
    <property type="protein sequence ID" value="PIA50567.1"/>
    <property type="molecule type" value="Genomic_DNA"/>
</dbReference>
<proteinExistence type="predicted"/>
<gene>
    <name evidence="1" type="ORF">AQUCO_01200032v1</name>
</gene>
<organism evidence="1 2">
    <name type="scientific">Aquilegia coerulea</name>
    <name type="common">Rocky mountain columbine</name>
    <dbReference type="NCBI Taxonomy" id="218851"/>
    <lineage>
        <taxon>Eukaryota</taxon>
        <taxon>Viridiplantae</taxon>
        <taxon>Streptophyta</taxon>
        <taxon>Embryophyta</taxon>
        <taxon>Tracheophyta</taxon>
        <taxon>Spermatophyta</taxon>
        <taxon>Magnoliopsida</taxon>
        <taxon>Ranunculales</taxon>
        <taxon>Ranunculaceae</taxon>
        <taxon>Thalictroideae</taxon>
        <taxon>Aquilegia</taxon>
    </lineage>
</organism>
<dbReference type="Proteomes" id="UP000230069">
    <property type="component" value="Unassembled WGS sequence"/>
</dbReference>
<dbReference type="AlphaFoldDB" id="A0A2G5E4S7"/>
<reference evidence="1 2" key="1">
    <citation type="submission" date="2017-09" db="EMBL/GenBank/DDBJ databases">
        <title>WGS assembly of Aquilegia coerulea Goldsmith.</title>
        <authorList>
            <person name="Hodges S."/>
            <person name="Kramer E."/>
            <person name="Nordborg M."/>
            <person name="Tomkins J."/>
            <person name="Borevitz J."/>
            <person name="Derieg N."/>
            <person name="Yan J."/>
            <person name="Mihaltcheva S."/>
            <person name="Hayes R.D."/>
            <person name="Rokhsar D."/>
        </authorList>
    </citation>
    <scope>NUCLEOTIDE SEQUENCE [LARGE SCALE GENOMIC DNA]</scope>
    <source>
        <strain evidence="2">cv. Goldsmith</strain>
    </source>
</reference>
<evidence type="ECO:0000313" key="1">
    <source>
        <dbReference type="EMBL" id="PIA50567.1"/>
    </source>
</evidence>
<protein>
    <submittedName>
        <fullName evidence="1">Uncharacterized protein</fullName>
    </submittedName>
</protein>
<keyword evidence="2" id="KW-1185">Reference proteome</keyword>